<keyword evidence="1" id="KW-0472">Membrane</keyword>
<keyword evidence="4" id="KW-1185">Reference proteome</keyword>
<feature type="transmembrane region" description="Helical" evidence="1">
    <location>
        <begin position="153"/>
        <end position="171"/>
    </location>
</feature>
<gene>
    <name evidence="3" type="ORF">GPA26_15545</name>
</gene>
<comment type="caution">
    <text evidence="3">The sequence shown here is derived from an EMBL/GenBank/DDBJ whole genome shotgun (WGS) entry which is preliminary data.</text>
</comment>
<sequence length="182" mass="18707">MKHFAIVAGLAASLAVAAPAGAHEGHEHAAPAPTASTTSAAPRFEAQTEDLEVVGVLDAGKLTLYVDRRQTNEPVGGAQVEVEGAGVKALAAETSSATYQLPFPMPAAGKHPLTITVQAGDLLDLVAAELQIAAPLESSAGPVPVAKRSPPPWLPWSVGGVVALLGISLVARRRRSRPEHKD</sequence>
<dbReference type="Proteomes" id="UP000652074">
    <property type="component" value="Unassembled WGS sequence"/>
</dbReference>
<evidence type="ECO:0000313" key="4">
    <source>
        <dbReference type="Proteomes" id="UP000652074"/>
    </source>
</evidence>
<evidence type="ECO:0000256" key="2">
    <source>
        <dbReference type="SAM" id="SignalP"/>
    </source>
</evidence>
<evidence type="ECO:0000313" key="3">
    <source>
        <dbReference type="EMBL" id="NMF89884.1"/>
    </source>
</evidence>
<name>A0ABX1MPK2_9RHOO</name>
<reference evidence="3 4" key="1">
    <citation type="submission" date="2019-12" db="EMBL/GenBank/DDBJ databases">
        <title>Comparative genomics gives insights into the taxonomy of the Azoarcus-Aromatoleum group and reveals separate origins of nif in the plant-associated Azoarcus and non-plant-associated Aromatoleum sub-groups.</title>
        <authorList>
            <person name="Lafos M."/>
            <person name="Maluk M."/>
            <person name="Batista M."/>
            <person name="Junghare M."/>
            <person name="Carmona M."/>
            <person name="Faoro H."/>
            <person name="Cruz L.M."/>
            <person name="Battistoni F."/>
            <person name="De Souza E."/>
            <person name="Pedrosa F."/>
            <person name="Chen W.-M."/>
            <person name="Poole P.S."/>
            <person name="Dixon R.A."/>
            <person name="James E.K."/>
        </authorList>
    </citation>
    <scope>NUCLEOTIDE SEQUENCE [LARGE SCALE GENOMIC DNA]</scope>
    <source>
        <strain evidence="3 4">ToN1</strain>
    </source>
</reference>
<accession>A0ABX1MPK2</accession>
<dbReference type="EMBL" id="WTVR01000031">
    <property type="protein sequence ID" value="NMF89884.1"/>
    <property type="molecule type" value="Genomic_DNA"/>
</dbReference>
<keyword evidence="1" id="KW-0812">Transmembrane</keyword>
<dbReference type="RefSeq" id="WP_169207242.1">
    <property type="nucleotide sequence ID" value="NZ_CP059560.1"/>
</dbReference>
<proteinExistence type="predicted"/>
<organism evidence="3 4">
    <name type="scientific">Aromatoleum petrolei</name>
    <dbReference type="NCBI Taxonomy" id="76116"/>
    <lineage>
        <taxon>Bacteria</taxon>
        <taxon>Pseudomonadati</taxon>
        <taxon>Pseudomonadota</taxon>
        <taxon>Betaproteobacteria</taxon>
        <taxon>Rhodocyclales</taxon>
        <taxon>Rhodocyclaceae</taxon>
        <taxon>Aromatoleum</taxon>
    </lineage>
</organism>
<protein>
    <submittedName>
        <fullName evidence="3">Uncharacterized protein</fullName>
    </submittedName>
</protein>
<keyword evidence="1" id="KW-1133">Transmembrane helix</keyword>
<feature type="signal peptide" evidence="2">
    <location>
        <begin position="1"/>
        <end position="22"/>
    </location>
</feature>
<evidence type="ECO:0000256" key="1">
    <source>
        <dbReference type="SAM" id="Phobius"/>
    </source>
</evidence>
<keyword evidence="2" id="KW-0732">Signal</keyword>
<feature type="chain" id="PRO_5045971669" evidence="2">
    <location>
        <begin position="23"/>
        <end position="182"/>
    </location>
</feature>